<name>A0ABX2D6H8_9CYAN</name>
<accession>A0ABX2D6H8</accession>
<feature type="transmembrane region" description="Helical" evidence="1">
    <location>
        <begin position="67"/>
        <end position="86"/>
    </location>
</feature>
<sequence length="89" mass="9537">MIKAIALGNNFLLTAIASSFLCWLASLHPNALAFVQALFALKLIVSASAWLLDDAIIVILKINLLQLRFRLIASTIGALVGVGVMLCRS</sequence>
<keyword evidence="1" id="KW-0812">Transmembrane</keyword>
<keyword evidence="3" id="KW-1185">Reference proteome</keyword>
<protein>
    <submittedName>
        <fullName evidence="2">Uncharacterized protein</fullName>
    </submittedName>
</protein>
<dbReference type="RefSeq" id="WP_172192778.1">
    <property type="nucleotide sequence ID" value="NZ_CAWPPK010000100.1"/>
</dbReference>
<comment type="caution">
    <text evidence="2">The sequence shown here is derived from an EMBL/GenBank/DDBJ whole genome shotgun (WGS) entry which is preliminary data.</text>
</comment>
<gene>
    <name evidence="2" type="ORF">E5S67_05984</name>
</gene>
<evidence type="ECO:0000313" key="3">
    <source>
        <dbReference type="Proteomes" id="UP000702425"/>
    </source>
</evidence>
<reference evidence="2 3" key="1">
    <citation type="journal article" date="2020" name="Sci. Rep.">
        <title>A novel cyanobacterial geosmin producer, revising GeoA distribution and dispersion patterns in Bacteria.</title>
        <authorList>
            <person name="Churro C."/>
            <person name="Semedo-Aguiar A.P."/>
            <person name="Silva A.D."/>
            <person name="Pereira-Leal J.B."/>
            <person name="Leite R.B."/>
        </authorList>
    </citation>
    <scope>NUCLEOTIDE SEQUENCE [LARGE SCALE GENOMIC DNA]</scope>
    <source>
        <strain evidence="2 3">IPMA8</strain>
    </source>
</reference>
<keyword evidence="1" id="KW-1133">Transmembrane helix</keyword>
<dbReference type="Proteomes" id="UP000702425">
    <property type="component" value="Unassembled WGS sequence"/>
</dbReference>
<feature type="transmembrane region" description="Helical" evidence="1">
    <location>
        <begin position="37"/>
        <end position="60"/>
    </location>
</feature>
<organism evidence="2 3">
    <name type="scientific">Microcoleus asticus IPMA8</name>
    <dbReference type="NCBI Taxonomy" id="2563858"/>
    <lineage>
        <taxon>Bacteria</taxon>
        <taxon>Bacillati</taxon>
        <taxon>Cyanobacteriota</taxon>
        <taxon>Cyanophyceae</taxon>
        <taxon>Oscillatoriophycideae</taxon>
        <taxon>Oscillatoriales</taxon>
        <taxon>Microcoleaceae</taxon>
        <taxon>Microcoleus</taxon>
        <taxon>Microcoleus asticus</taxon>
    </lineage>
</organism>
<evidence type="ECO:0000313" key="2">
    <source>
        <dbReference type="EMBL" id="NQE38199.1"/>
    </source>
</evidence>
<evidence type="ECO:0000256" key="1">
    <source>
        <dbReference type="SAM" id="Phobius"/>
    </source>
</evidence>
<proteinExistence type="predicted"/>
<dbReference type="EMBL" id="SRRZ01000189">
    <property type="protein sequence ID" value="NQE38199.1"/>
    <property type="molecule type" value="Genomic_DNA"/>
</dbReference>
<keyword evidence="1" id="KW-0472">Membrane</keyword>